<gene>
    <name evidence="1" type="ORF">H9650_08525</name>
</gene>
<dbReference type="Proteomes" id="UP000640786">
    <property type="component" value="Unassembled WGS sequence"/>
</dbReference>
<dbReference type="Pfam" id="PF12643">
    <property type="entry name" value="MazG-like"/>
    <property type="match status" value="1"/>
</dbReference>
<dbReference type="PANTHER" id="PTHR46523">
    <property type="entry name" value="DCTP PYROPHOSPHATASE 1"/>
    <property type="match status" value="1"/>
</dbReference>
<reference evidence="1 2" key="1">
    <citation type="submission" date="2020-08" db="EMBL/GenBank/DDBJ databases">
        <title>A Genomic Blueprint of the Chicken Gut Microbiome.</title>
        <authorList>
            <person name="Gilroy R."/>
            <person name="Ravi A."/>
            <person name="Getino M."/>
            <person name="Pursley I."/>
            <person name="Horton D.L."/>
            <person name="Alikhan N.-F."/>
            <person name="Baker D."/>
            <person name="Gharbi K."/>
            <person name="Hall N."/>
            <person name="Watson M."/>
            <person name="Adriaenssens E.M."/>
            <person name="Foster-Nyarko E."/>
            <person name="Jarju S."/>
            <person name="Secka A."/>
            <person name="Antonio M."/>
            <person name="Oren A."/>
            <person name="Chaudhuri R."/>
            <person name="La Ragione R.M."/>
            <person name="Hildebrand F."/>
            <person name="Pallen M.J."/>
        </authorList>
    </citation>
    <scope>NUCLEOTIDE SEQUENCE [LARGE SCALE GENOMIC DNA]</scope>
    <source>
        <strain evidence="1 2">Sa2BUA9</strain>
    </source>
</reference>
<dbReference type="InterPro" id="IPR052555">
    <property type="entry name" value="dCTP_Pyrophosphatase"/>
</dbReference>
<sequence>MDELTKEIMKFNEERGWGSNTDGRARSLAISVSLEASELLEHFQWLSSEEAIANNKQGIEEEAADVLIYLLQLANLLDIDLKEAAKKKIQKNALKYPIPN</sequence>
<protein>
    <submittedName>
        <fullName evidence="1">Nucleotide pyrophosphohydrolase</fullName>
    </submittedName>
</protein>
<dbReference type="SUPFAM" id="SSF101386">
    <property type="entry name" value="all-alpha NTP pyrophosphatases"/>
    <property type="match status" value="1"/>
</dbReference>
<name>A0ABR8R8P5_9BACI</name>
<accession>A0ABR8R8P5</accession>
<dbReference type="PANTHER" id="PTHR46523:SF1">
    <property type="entry name" value="DCTP PYROPHOSPHATASE 1"/>
    <property type="match status" value="1"/>
</dbReference>
<organism evidence="1 2">
    <name type="scientific">Psychrobacillus faecigallinarum</name>
    <dbReference type="NCBI Taxonomy" id="2762235"/>
    <lineage>
        <taxon>Bacteria</taxon>
        <taxon>Bacillati</taxon>
        <taxon>Bacillota</taxon>
        <taxon>Bacilli</taxon>
        <taxon>Bacillales</taxon>
        <taxon>Bacillaceae</taxon>
        <taxon>Psychrobacillus</taxon>
    </lineage>
</organism>
<comment type="caution">
    <text evidence="1">The sequence shown here is derived from an EMBL/GenBank/DDBJ whole genome shotgun (WGS) entry which is preliminary data.</text>
</comment>
<dbReference type="Gene3D" id="1.10.287.1080">
    <property type="entry name" value="MazG-like"/>
    <property type="match status" value="1"/>
</dbReference>
<dbReference type="RefSeq" id="WP_144538535.1">
    <property type="nucleotide sequence ID" value="NZ_JACSQO010000003.1"/>
</dbReference>
<evidence type="ECO:0000313" key="1">
    <source>
        <dbReference type="EMBL" id="MBD7944162.1"/>
    </source>
</evidence>
<keyword evidence="2" id="KW-1185">Reference proteome</keyword>
<dbReference type="CDD" id="cd11537">
    <property type="entry name" value="NTP-PPase_RS21-C6_like"/>
    <property type="match status" value="1"/>
</dbReference>
<dbReference type="InterPro" id="IPR025984">
    <property type="entry name" value="DCTPP"/>
</dbReference>
<dbReference type="EMBL" id="JACSQO010000003">
    <property type="protein sequence ID" value="MBD7944162.1"/>
    <property type="molecule type" value="Genomic_DNA"/>
</dbReference>
<dbReference type="PIRSF" id="PIRSF029826">
    <property type="entry name" value="UCP029826_pph"/>
    <property type="match status" value="1"/>
</dbReference>
<proteinExistence type="predicted"/>
<evidence type="ECO:0000313" key="2">
    <source>
        <dbReference type="Proteomes" id="UP000640786"/>
    </source>
</evidence>